<dbReference type="Proteomes" id="UP000024635">
    <property type="component" value="Unassembled WGS sequence"/>
</dbReference>
<gene>
    <name evidence="2" type="primary">Acey_s0027.g1619</name>
    <name evidence="2" type="ORF">Y032_0027g1619</name>
</gene>
<accession>A0A016UVZ8</accession>
<protein>
    <submittedName>
        <fullName evidence="2">Uncharacterized protein</fullName>
    </submittedName>
</protein>
<comment type="caution">
    <text evidence="2">The sequence shown here is derived from an EMBL/GenBank/DDBJ whole genome shotgun (WGS) entry which is preliminary data.</text>
</comment>
<organism evidence="2 3">
    <name type="scientific">Ancylostoma ceylanicum</name>
    <dbReference type="NCBI Taxonomy" id="53326"/>
    <lineage>
        <taxon>Eukaryota</taxon>
        <taxon>Metazoa</taxon>
        <taxon>Ecdysozoa</taxon>
        <taxon>Nematoda</taxon>
        <taxon>Chromadorea</taxon>
        <taxon>Rhabditida</taxon>
        <taxon>Rhabditina</taxon>
        <taxon>Rhabditomorpha</taxon>
        <taxon>Strongyloidea</taxon>
        <taxon>Ancylostomatidae</taxon>
        <taxon>Ancylostomatinae</taxon>
        <taxon>Ancylostoma</taxon>
    </lineage>
</organism>
<feature type="region of interest" description="Disordered" evidence="1">
    <location>
        <begin position="76"/>
        <end position="99"/>
    </location>
</feature>
<evidence type="ECO:0000313" key="3">
    <source>
        <dbReference type="Proteomes" id="UP000024635"/>
    </source>
</evidence>
<evidence type="ECO:0000256" key="1">
    <source>
        <dbReference type="SAM" id="MobiDB-lite"/>
    </source>
</evidence>
<keyword evidence="3" id="KW-1185">Reference proteome</keyword>
<proteinExistence type="predicted"/>
<sequence>MTRRVRISVSLQRERTAVLLLRRTPRRYRAARVCLPNPCCSLNSDPLNNIGGHLLTFCRSLSSEYLFPPVTACTFDGQQPQRPHESTNHSPAADVPLVT</sequence>
<evidence type="ECO:0000313" key="2">
    <source>
        <dbReference type="EMBL" id="EYC18623.1"/>
    </source>
</evidence>
<name>A0A016UVZ8_9BILA</name>
<dbReference type="EMBL" id="JARK01001363">
    <property type="protein sequence ID" value="EYC18623.1"/>
    <property type="molecule type" value="Genomic_DNA"/>
</dbReference>
<reference evidence="3" key="1">
    <citation type="journal article" date="2015" name="Nat. Genet.">
        <title>The genome and transcriptome of the zoonotic hookworm Ancylostoma ceylanicum identify infection-specific gene families.</title>
        <authorList>
            <person name="Schwarz E.M."/>
            <person name="Hu Y."/>
            <person name="Antoshechkin I."/>
            <person name="Miller M.M."/>
            <person name="Sternberg P.W."/>
            <person name="Aroian R.V."/>
        </authorList>
    </citation>
    <scope>NUCLEOTIDE SEQUENCE</scope>
    <source>
        <strain evidence="3">HY135</strain>
    </source>
</reference>
<dbReference type="AlphaFoldDB" id="A0A016UVZ8"/>